<dbReference type="PANTHER" id="PTHR36433">
    <property type="entry name" value="HYPOTHETICAL CYTOSOLIC PROTEIN"/>
    <property type="match status" value="1"/>
</dbReference>
<accession>A0A9D0ZZ17</accession>
<comment type="caution">
    <text evidence="1">The sequence shown here is derived from an EMBL/GenBank/DDBJ whole genome shotgun (WGS) entry which is preliminary data.</text>
</comment>
<organism evidence="1 2">
    <name type="scientific">Candidatus Aveggerthella stercoripullorum</name>
    <dbReference type="NCBI Taxonomy" id="2840688"/>
    <lineage>
        <taxon>Bacteria</taxon>
        <taxon>Bacillati</taxon>
        <taxon>Actinomycetota</taxon>
        <taxon>Coriobacteriia</taxon>
        <taxon>Eggerthellales</taxon>
        <taxon>Eggerthellaceae</taxon>
        <taxon>Eggerthellaceae incertae sedis</taxon>
        <taxon>Candidatus Aveggerthella</taxon>
    </lineage>
</organism>
<dbReference type="Gene3D" id="2.40.50.480">
    <property type="match status" value="1"/>
</dbReference>
<dbReference type="InterPro" id="IPR006542">
    <property type="entry name" value="DUF1093"/>
</dbReference>
<name>A0A9D0ZZ17_9ACTN</name>
<evidence type="ECO:0000313" key="1">
    <source>
        <dbReference type="EMBL" id="HIR00790.1"/>
    </source>
</evidence>
<dbReference type="AlphaFoldDB" id="A0A9D0ZZ17"/>
<evidence type="ECO:0000313" key="2">
    <source>
        <dbReference type="Proteomes" id="UP000824261"/>
    </source>
</evidence>
<dbReference type="EMBL" id="DVGB01000005">
    <property type="protein sequence ID" value="HIR00790.1"/>
    <property type="molecule type" value="Genomic_DNA"/>
</dbReference>
<sequence>MKKLVIGIAAAVIVVGGCAWLLNAVTGDPALRWTQIDNGRFETLQDSDMRYQYRLESFDENGSGEETVFKAERMLRDDAFLKLEVLPFRGVVSWEEVSYENLPAAVQEKYERPKA</sequence>
<reference evidence="1" key="1">
    <citation type="submission" date="2020-10" db="EMBL/GenBank/DDBJ databases">
        <authorList>
            <person name="Gilroy R."/>
        </authorList>
    </citation>
    <scope>NUCLEOTIDE SEQUENCE</scope>
    <source>
        <strain evidence="1">ChiGjej1B1-2707</strain>
    </source>
</reference>
<protein>
    <submittedName>
        <fullName evidence="1">YxeA family protein</fullName>
    </submittedName>
</protein>
<dbReference type="PROSITE" id="PS51257">
    <property type="entry name" value="PROKAR_LIPOPROTEIN"/>
    <property type="match status" value="1"/>
</dbReference>
<dbReference type="Pfam" id="PF06486">
    <property type="entry name" value="DUF1093"/>
    <property type="match status" value="1"/>
</dbReference>
<dbReference type="InterPro" id="IPR036166">
    <property type="entry name" value="YxeA-like_sf"/>
</dbReference>
<dbReference type="PANTHER" id="PTHR36433:SF2">
    <property type="entry name" value="YXEA FAMILY PROTEIN"/>
    <property type="match status" value="1"/>
</dbReference>
<dbReference type="Proteomes" id="UP000824261">
    <property type="component" value="Unassembled WGS sequence"/>
</dbReference>
<gene>
    <name evidence="1" type="ORF">IAA69_00710</name>
</gene>
<dbReference type="SUPFAM" id="SSF159121">
    <property type="entry name" value="BC4932-like"/>
    <property type="match status" value="1"/>
</dbReference>
<dbReference type="NCBIfam" id="TIGR01655">
    <property type="entry name" value="yxeA_fam"/>
    <property type="match status" value="1"/>
</dbReference>
<reference evidence="1" key="2">
    <citation type="journal article" date="2021" name="PeerJ">
        <title>Extensive microbial diversity within the chicken gut microbiome revealed by metagenomics and culture.</title>
        <authorList>
            <person name="Gilroy R."/>
            <person name="Ravi A."/>
            <person name="Getino M."/>
            <person name="Pursley I."/>
            <person name="Horton D.L."/>
            <person name="Alikhan N.F."/>
            <person name="Baker D."/>
            <person name="Gharbi K."/>
            <person name="Hall N."/>
            <person name="Watson M."/>
            <person name="Adriaenssens E.M."/>
            <person name="Foster-Nyarko E."/>
            <person name="Jarju S."/>
            <person name="Secka A."/>
            <person name="Antonio M."/>
            <person name="Oren A."/>
            <person name="Chaudhuri R.R."/>
            <person name="La Ragione R."/>
            <person name="Hildebrand F."/>
            <person name="Pallen M.J."/>
        </authorList>
    </citation>
    <scope>NUCLEOTIDE SEQUENCE</scope>
    <source>
        <strain evidence="1">ChiGjej1B1-2707</strain>
    </source>
</reference>
<proteinExistence type="predicted"/>